<evidence type="ECO:0000259" key="5">
    <source>
        <dbReference type="PROSITE" id="PS51319"/>
    </source>
</evidence>
<dbReference type="SUPFAM" id="SSF47676">
    <property type="entry name" value="Conserved domain common to transcription factors TFIIS, elongin A, CRSP70"/>
    <property type="match status" value="1"/>
</dbReference>
<proteinExistence type="inferred from homology"/>
<keyword evidence="7" id="KW-1185">Reference proteome</keyword>
<dbReference type="InterPro" id="IPR051037">
    <property type="entry name" value="RNAPII_TF_IWS1"/>
</dbReference>
<evidence type="ECO:0000256" key="3">
    <source>
        <dbReference type="PROSITE-ProRule" id="PRU00649"/>
    </source>
</evidence>
<dbReference type="AlphaFoldDB" id="J9D4Q0"/>
<dbReference type="GO" id="GO:0016973">
    <property type="term" value="P:poly(A)+ mRNA export from nucleus"/>
    <property type="evidence" value="ECO:0007669"/>
    <property type="project" value="TreeGrafter"/>
</dbReference>
<keyword evidence="3" id="KW-0539">Nucleus</keyword>
<protein>
    <recommendedName>
        <fullName evidence="5">TFIIS N-terminal domain-containing protein</fullName>
    </recommendedName>
</protein>
<evidence type="ECO:0000256" key="2">
    <source>
        <dbReference type="ARBA" id="ARBA00037992"/>
    </source>
</evidence>
<comment type="function">
    <text evidence="1">Transcription factor involved in RNA polymerase II transcription regulation. May function in both SPT15/TBP post-recruitment and recruitment steps of transcription.</text>
</comment>
<sequence>MSSEQTKKSKKIKREKSKEQKISEDCHSFLEELKNACFADHENNKKSLPSLNRLSLLENVNIYLNSKKRQEILLDNGLLDILKMWLEPMPDYTLPNIQIKKTVLENLYNMPITKTHLLNSSIGKIVHFYSKNARESSDVQHLAKNVMKKWTNIVFEKDEDDS</sequence>
<feature type="region of interest" description="Disordered" evidence="4">
    <location>
        <begin position="1"/>
        <end position="23"/>
    </location>
</feature>
<dbReference type="Pfam" id="PF08711">
    <property type="entry name" value="Med26"/>
    <property type="match status" value="1"/>
</dbReference>
<evidence type="ECO:0000256" key="4">
    <source>
        <dbReference type="SAM" id="MobiDB-lite"/>
    </source>
</evidence>
<evidence type="ECO:0000313" key="7">
    <source>
        <dbReference type="Proteomes" id="UP000003163"/>
    </source>
</evidence>
<comment type="similarity">
    <text evidence="2">Belongs to the IWS1 family.</text>
</comment>
<comment type="subcellular location">
    <subcellularLocation>
        <location evidence="3">Nucleus</location>
    </subcellularLocation>
</comment>
<dbReference type="PANTHER" id="PTHR46010:SF1">
    <property type="entry name" value="PROTEIN IWS1 HOMOLOG"/>
    <property type="match status" value="1"/>
</dbReference>
<accession>J9D4Q0</accession>
<dbReference type="InterPro" id="IPR017923">
    <property type="entry name" value="TFIIS_N"/>
</dbReference>
<evidence type="ECO:0000256" key="1">
    <source>
        <dbReference type="ARBA" id="ARBA00037349"/>
    </source>
</evidence>
<reference evidence="6 7" key="1">
    <citation type="submission" date="2011-08" db="EMBL/GenBank/DDBJ databases">
        <authorList>
            <person name="Liu Z.J."/>
            <person name="Shi F.L."/>
            <person name="Lu J.Q."/>
            <person name="Li M."/>
            <person name="Wang Z.L."/>
        </authorList>
    </citation>
    <scope>NUCLEOTIDE SEQUENCE [LARGE SCALE GENOMIC DNA]</scope>
    <source>
        <strain evidence="6 7">USNM 41457</strain>
    </source>
</reference>
<gene>
    <name evidence="6" type="ORF">EDEG_02826</name>
</gene>
<dbReference type="OMA" id="NWITIAS"/>
<dbReference type="InParanoid" id="J9D4Q0"/>
<dbReference type="PROSITE" id="PS51319">
    <property type="entry name" value="TFIIS_N"/>
    <property type="match status" value="1"/>
</dbReference>
<dbReference type="HOGENOM" id="CLU_106415_1_0_1"/>
<dbReference type="GO" id="GO:0005634">
    <property type="term" value="C:nucleus"/>
    <property type="evidence" value="ECO:0007669"/>
    <property type="project" value="UniProtKB-SubCell"/>
</dbReference>
<dbReference type="VEuPathDB" id="MicrosporidiaDB:EDEG_02826"/>
<dbReference type="PANTHER" id="PTHR46010">
    <property type="entry name" value="PROTEIN IWS1 HOMOLOG"/>
    <property type="match status" value="1"/>
</dbReference>
<dbReference type="Proteomes" id="UP000003163">
    <property type="component" value="Unassembled WGS sequence"/>
</dbReference>
<dbReference type="Gene3D" id="1.20.930.10">
    <property type="entry name" value="Conserved domain common to transcription factors TFIIS, elongin A, CRSP70"/>
    <property type="match status" value="1"/>
</dbReference>
<comment type="caution">
    <text evidence="6">The sequence shown here is derived from an EMBL/GenBank/DDBJ whole genome shotgun (WGS) entry which is preliminary data.</text>
</comment>
<dbReference type="InterPro" id="IPR035441">
    <property type="entry name" value="TFIIS/LEDGF_dom_sf"/>
</dbReference>
<dbReference type="EMBL" id="AFBI03000056">
    <property type="protein sequence ID" value="EJW02786.1"/>
    <property type="molecule type" value="Genomic_DNA"/>
</dbReference>
<evidence type="ECO:0000313" key="6">
    <source>
        <dbReference type="EMBL" id="EJW02786.1"/>
    </source>
</evidence>
<feature type="domain" description="TFIIS N-terminal" evidence="5">
    <location>
        <begin position="80"/>
        <end position="157"/>
    </location>
</feature>
<reference evidence="7" key="2">
    <citation type="submission" date="2015-07" db="EMBL/GenBank/DDBJ databases">
        <title>Contrasting host-pathogen interactions and genome evolution in two generalist and specialist microsporidian pathogens of mosquitoes.</title>
        <authorList>
            <consortium name="The Broad Institute Genomics Platform"/>
            <consortium name="The Broad Institute Genome Sequencing Center for Infectious Disease"/>
            <person name="Cuomo C.A."/>
            <person name="Sanscrainte N.D."/>
            <person name="Goldberg J.M."/>
            <person name="Heiman D."/>
            <person name="Young S."/>
            <person name="Zeng Q."/>
            <person name="Becnel J.J."/>
            <person name="Birren B.W."/>
        </authorList>
    </citation>
    <scope>NUCLEOTIDE SEQUENCE [LARGE SCALE GENOMIC DNA]</scope>
    <source>
        <strain evidence="7">USNM 41457</strain>
    </source>
</reference>
<organism evidence="6 7">
    <name type="scientific">Edhazardia aedis (strain USNM 41457)</name>
    <name type="common">Microsporidian parasite</name>
    <dbReference type="NCBI Taxonomy" id="1003232"/>
    <lineage>
        <taxon>Eukaryota</taxon>
        <taxon>Fungi</taxon>
        <taxon>Fungi incertae sedis</taxon>
        <taxon>Microsporidia</taxon>
        <taxon>Edhazardia</taxon>
    </lineage>
</organism>
<name>J9D4Q0_EDHAE</name>
<dbReference type="STRING" id="1003232.J9D4Q0"/>
<dbReference type="OrthoDB" id="21124at2759"/>